<dbReference type="InterPro" id="IPR051397">
    <property type="entry name" value="Zn-ADH-like_protein"/>
</dbReference>
<dbReference type="InterPro" id="IPR013154">
    <property type="entry name" value="ADH-like_N"/>
</dbReference>
<dbReference type="Gene3D" id="3.90.180.10">
    <property type="entry name" value="Medium-chain alcohol dehydrogenases, catalytic domain"/>
    <property type="match status" value="1"/>
</dbReference>
<gene>
    <name evidence="3" type="ORF">J5Y06_20515</name>
</gene>
<dbReference type="EMBL" id="JAGIYY010000010">
    <property type="protein sequence ID" value="MBP0441038.1"/>
    <property type="molecule type" value="Genomic_DNA"/>
</dbReference>
<reference evidence="3" key="1">
    <citation type="submission" date="2021-03" db="EMBL/GenBank/DDBJ databases">
        <title>Genome sequencing and assembly of Tianweitania sediminis.</title>
        <authorList>
            <person name="Chhetri G."/>
        </authorList>
    </citation>
    <scope>NUCLEOTIDE SEQUENCE</scope>
    <source>
        <strain evidence="3">Z8</strain>
    </source>
</reference>
<dbReference type="SMART" id="SM00829">
    <property type="entry name" value="PKS_ER"/>
    <property type="match status" value="1"/>
</dbReference>
<dbReference type="InterPro" id="IPR011032">
    <property type="entry name" value="GroES-like_sf"/>
</dbReference>
<dbReference type="InterPro" id="IPR036291">
    <property type="entry name" value="NAD(P)-bd_dom_sf"/>
</dbReference>
<dbReference type="SUPFAM" id="SSF51735">
    <property type="entry name" value="NAD(P)-binding Rossmann-fold domains"/>
    <property type="match status" value="1"/>
</dbReference>
<dbReference type="Pfam" id="PF00107">
    <property type="entry name" value="ADH_zinc_N"/>
    <property type="match status" value="1"/>
</dbReference>
<dbReference type="PANTHER" id="PTHR43677">
    <property type="entry name" value="SHORT-CHAIN DEHYDROGENASE/REDUCTASE"/>
    <property type="match status" value="1"/>
</dbReference>
<dbReference type="RefSeq" id="WP_209337057.1">
    <property type="nucleotide sequence ID" value="NZ_JAGIYY010000010.1"/>
</dbReference>
<dbReference type="GO" id="GO:0016491">
    <property type="term" value="F:oxidoreductase activity"/>
    <property type="evidence" value="ECO:0007669"/>
    <property type="project" value="InterPro"/>
</dbReference>
<feature type="domain" description="Enoyl reductase (ER)" evidence="2">
    <location>
        <begin position="10"/>
        <end position="329"/>
    </location>
</feature>
<evidence type="ECO:0000313" key="4">
    <source>
        <dbReference type="Proteomes" id="UP000666240"/>
    </source>
</evidence>
<proteinExistence type="predicted"/>
<dbReference type="AlphaFoldDB" id="A0A8J7R1I5"/>
<comment type="caution">
    <text evidence="3">The sequence shown here is derived from an EMBL/GenBank/DDBJ whole genome shotgun (WGS) entry which is preliminary data.</text>
</comment>
<keyword evidence="4" id="KW-1185">Reference proteome</keyword>
<dbReference type="Pfam" id="PF08240">
    <property type="entry name" value="ADH_N"/>
    <property type="match status" value="1"/>
</dbReference>
<dbReference type="Gene3D" id="3.40.50.720">
    <property type="entry name" value="NAD(P)-binding Rossmann-like Domain"/>
    <property type="match status" value="1"/>
</dbReference>
<protein>
    <submittedName>
        <fullName evidence="3">NADPH:quinone oxidoreductase family protein</fullName>
    </submittedName>
</protein>
<dbReference type="InterPro" id="IPR020843">
    <property type="entry name" value="ER"/>
</dbReference>
<dbReference type="SUPFAM" id="SSF50129">
    <property type="entry name" value="GroES-like"/>
    <property type="match status" value="1"/>
</dbReference>
<dbReference type="PANTHER" id="PTHR43677:SF4">
    <property type="entry name" value="QUINONE OXIDOREDUCTASE-LIKE PROTEIN 2"/>
    <property type="match status" value="1"/>
</dbReference>
<evidence type="ECO:0000256" key="1">
    <source>
        <dbReference type="SAM" id="MobiDB-lite"/>
    </source>
</evidence>
<evidence type="ECO:0000313" key="3">
    <source>
        <dbReference type="EMBL" id="MBP0441038.1"/>
    </source>
</evidence>
<evidence type="ECO:0000259" key="2">
    <source>
        <dbReference type="SMART" id="SM00829"/>
    </source>
</evidence>
<organism evidence="3 4">
    <name type="scientific">Tianweitania sediminis</name>
    <dbReference type="NCBI Taxonomy" id="1502156"/>
    <lineage>
        <taxon>Bacteria</taxon>
        <taxon>Pseudomonadati</taxon>
        <taxon>Pseudomonadota</taxon>
        <taxon>Alphaproteobacteria</taxon>
        <taxon>Hyphomicrobiales</taxon>
        <taxon>Phyllobacteriaceae</taxon>
        <taxon>Tianweitania</taxon>
    </lineage>
</organism>
<dbReference type="CDD" id="cd08241">
    <property type="entry name" value="QOR1"/>
    <property type="match status" value="1"/>
</dbReference>
<sequence>MKALLSHSVGGPDTLQIGEAASPEPAQGEVRIRVASAGVNFPDLLIIEDRYQFKPQRPFSPGAEVAGTIDAIGSGVEGFQVGDRVLAMLGWGGMAEQVVAKAPRVFVIPDAMPFEEASAFLMTYGTSYHALGERGGLKPGETLLVLGAAGGVGLAAVELGKAMGARVIAAVSSQEKLEIAKAAGADDGLVYPQGALDSAAQKALATEFKAICGSEGPNVIYDPVGGDYSEPALRSIAWKGRYLVVGFPAGIAKLPLNLPLLKGCDVKGIFWGAAIDREPAAHRNATAELLELYTSGKIKPHIHARYPLAQAAEALKMLASRQTAGKVVIDVAAS</sequence>
<name>A0A8J7R1I5_9HYPH</name>
<accession>A0A8J7R1I5</accession>
<dbReference type="InterPro" id="IPR013149">
    <property type="entry name" value="ADH-like_C"/>
</dbReference>
<dbReference type="Proteomes" id="UP000666240">
    <property type="component" value="Unassembled WGS sequence"/>
</dbReference>
<feature type="region of interest" description="Disordered" evidence="1">
    <location>
        <begin position="1"/>
        <end position="23"/>
    </location>
</feature>